<dbReference type="Gene3D" id="1.25.40.10">
    <property type="entry name" value="Tetratricopeptide repeat domain"/>
    <property type="match status" value="1"/>
</dbReference>
<dbReference type="STRING" id="431306.AGA_172"/>
<dbReference type="SMART" id="SM00028">
    <property type="entry name" value="TPR"/>
    <property type="match status" value="1"/>
</dbReference>
<accession>A0A0U5BF36</accession>
<dbReference type="PATRIC" id="fig|431306.5.peg.117"/>
<dbReference type="InterPro" id="IPR002201">
    <property type="entry name" value="Glyco_trans_9"/>
</dbReference>
<dbReference type="EMBL" id="LN609302">
    <property type="protein sequence ID" value="CEF53358.1"/>
    <property type="molecule type" value="Genomic_DNA"/>
</dbReference>
<dbReference type="Proteomes" id="UP000068250">
    <property type="component" value="Chromosome I"/>
</dbReference>
<dbReference type="SUPFAM" id="SSF53756">
    <property type="entry name" value="UDP-Glycosyltransferase/glycogen phosphorylase"/>
    <property type="match status" value="1"/>
</dbReference>
<dbReference type="GO" id="GO:0016757">
    <property type="term" value="F:glycosyltransferase activity"/>
    <property type="evidence" value="ECO:0007669"/>
    <property type="project" value="InterPro"/>
</dbReference>
<sequence length="614" mass="68215">MVSRWDACWRWGDSGETSPWYPTLRIFRPEERSLAPVLQQVGTALQAWVATQRHGGQQQVPASPQPAPAGTAMADQADMSRIASSPNDTFPIPLPEGLTVEALWEQRQALIQNPTAERLHDLAVMLFELRHQAAGEQLVRDVLLAHQDNVPILLSAILLLNTYTARYDLVAALLRKAMHLKPEMHELKLFLANTLIAQGDLMAGLRIFAEIVQNHPDMWLYACEHISLALQDAGFLDEALRVLEDWFANAQDTTPALLNNMGCVLQRLNRSEEALVWYKKALDQEPDNAAIRLGYALTLFKAGRFGEGAKYYQDRAMGLTDPLAWYHSLPRLQKGDTLAGRSIVVCQEQGFGDSLQFVRFVPRLVQAGAKVTLVVPSNLLRLFALSFPMATVVEDCRFVRQSGYDAIVTLPDLPFVLGVECPSDIPADIPYLKVDPADVARFAARMPARRPRIGIVWAGGKRPKASEAIVDQRRSTALSNVGPALTPVDAVLVNLQHGPAREELAAWHGQPILDLMGDVYNMADTAAVVENLDLVVSVDTSIVHLAGALGKPVWMVSRRDACWRWGDSGETWPWYPTLRIFRAQERSFEPVLEQMGAALRQWVATWRPGKGALD</sequence>
<dbReference type="InterPro" id="IPR019734">
    <property type="entry name" value="TPR_rpt"/>
</dbReference>
<dbReference type="SUPFAM" id="SSF48452">
    <property type="entry name" value="TPR-like"/>
    <property type="match status" value="1"/>
</dbReference>
<gene>
    <name evidence="2" type="ORF">AGA_172</name>
</gene>
<reference evidence="3" key="1">
    <citation type="submission" date="2014-09" db="EMBL/GenBank/DDBJ databases">
        <authorList>
            <person name="Illeghems K.G."/>
        </authorList>
    </citation>
    <scope>NUCLEOTIDE SEQUENCE [LARGE SCALE GENOMIC DNA]</scope>
    <source>
        <strain evidence="3">LMG 23848T</strain>
    </source>
</reference>
<dbReference type="Gene3D" id="3.40.50.2000">
    <property type="entry name" value="Glycogen Phosphorylase B"/>
    <property type="match status" value="1"/>
</dbReference>
<evidence type="ECO:0000313" key="2">
    <source>
        <dbReference type="EMBL" id="CEF53358.1"/>
    </source>
</evidence>
<organism evidence="2 3">
    <name type="scientific">Acetobacter ghanensis</name>
    <dbReference type="NCBI Taxonomy" id="431306"/>
    <lineage>
        <taxon>Bacteria</taxon>
        <taxon>Pseudomonadati</taxon>
        <taxon>Pseudomonadota</taxon>
        <taxon>Alphaproteobacteria</taxon>
        <taxon>Acetobacterales</taxon>
        <taxon>Acetobacteraceae</taxon>
        <taxon>Acetobacter</taxon>
    </lineage>
</organism>
<dbReference type="AlphaFoldDB" id="A0A0U5BF36"/>
<dbReference type="PROSITE" id="PS50005">
    <property type="entry name" value="TPR"/>
    <property type="match status" value="1"/>
</dbReference>
<evidence type="ECO:0000256" key="1">
    <source>
        <dbReference type="PROSITE-ProRule" id="PRU00339"/>
    </source>
</evidence>
<dbReference type="Pfam" id="PF13429">
    <property type="entry name" value="TPR_15"/>
    <property type="match status" value="1"/>
</dbReference>
<dbReference type="InterPro" id="IPR011990">
    <property type="entry name" value="TPR-like_helical_dom_sf"/>
</dbReference>
<protein>
    <submittedName>
        <fullName evidence="2">TPR repeat-containing protein</fullName>
    </submittedName>
</protein>
<dbReference type="RefSeq" id="WP_231945860.1">
    <property type="nucleotide sequence ID" value="NZ_LN609302.1"/>
</dbReference>
<feature type="repeat" description="TPR" evidence="1">
    <location>
        <begin position="255"/>
        <end position="288"/>
    </location>
</feature>
<name>A0A0U5BF36_9PROT</name>
<dbReference type="Pfam" id="PF01075">
    <property type="entry name" value="Glyco_transf_9"/>
    <property type="match status" value="1"/>
</dbReference>
<proteinExistence type="predicted"/>
<keyword evidence="1" id="KW-0802">TPR repeat</keyword>
<evidence type="ECO:0000313" key="3">
    <source>
        <dbReference type="Proteomes" id="UP000068250"/>
    </source>
</evidence>